<proteinExistence type="inferred from homology"/>
<gene>
    <name evidence="6" type="ORF">X777_13825</name>
</gene>
<keyword evidence="5" id="KW-0206">Cytoskeleton</keyword>
<keyword evidence="7" id="KW-1185">Reference proteome</keyword>
<organism evidence="6 7">
    <name type="scientific">Ooceraea biroi</name>
    <name type="common">Clonal raider ant</name>
    <name type="synonym">Cerapachys biroi</name>
    <dbReference type="NCBI Taxonomy" id="2015173"/>
    <lineage>
        <taxon>Eukaryota</taxon>
        <taxon>Metazoa</taxon>
        <taxon>Ecdysozoa</taxon>
        <taxon>Arthropoda</taxon>
        <taxon>Hexapoda</taxon>
        <taxon>Insecta</taxon>
        <taxon>Pterygota</taxon>
        <taxon>Neoptera</taxon>
        <taxon>Endopterygota</taxon>
        <taxon>Hymenoptera</taxon>
        <taxon>Apocrita</taxon>
        <taxon>Aculeata</taxon>
        <taxon>Formicoidea</taxon>
        <taxon>Formicidae</taxon>
        <taxon>Dorylinae</taxon>
        <taxon>Ooceraea</taxon>
    </lineage>
</organism>
<dbReference type="PANTHER" id="PTHR46321:SF1">
    <property type="entry name" value="KIF-BINDING PROTEIN"/>
    <property type="match status" value="1"/>
</dbReference>
<sequence length="410" mass="47529">MIESVKQFEILALATIYYNLGIIYKDCLGLQDLQVSLNNLSRSRELLRGNELDCNAILIAVKTLIAMSEIQETQRWLSEAVKLCLQYVAQNNVQSKPNYTFLADVSEEEDLRITLRLLYESIIERMEMIYSASGEMDEWIKTVHDCLNHRARIINPLYEVCEWSNVAITISTYFTNKLRFTEARNCLAAAEYMVGRIEEDSSYNANNDNTVKNLKAKVAAAWLLYVTDILRESYLYLQTSSVPTNQETPQELLFFTSLSEHLAYINYRITDLRVSNLDDAYAVTYFAVDQYNLASITFRELDNTIDHLDVIAKYASVFKYLASFTTDIHIQIHIHHHRTTFLHAIYNEYKQEASHVPERVSHLVAILEIWKDATQTLLFVIDRSGNFCGLYFAIQKELRYILTTLDSYKQ</sequence>
<reference evidence="6 7" key="1">
    <citation type="journal article" date="2014" name="Curr. Biol.">
        <title>The genome of the clonal raider ant Cerapachys biroi.</title>
        <authorList>
            <person name="Oxley P.R."/>
            <person name="Ji L."/>
            <person name="Fetter-Pruneda I."/>
            <person name="McKenzie S.K."/>
            <person name="Li C."/>
            <person name="Hu H."/>
            <person name="Zhang G."/>
            <person name="Kronauer D.J."/>
        </authorList>
    </citation>
    <scope>NUCLEOTIDE SEQUENCE [LARGE SCALE GENOMIC DNA]</scope>
</reference>
<evidence type="ECO:0000256" key="4">
    <source>
        <dbReference type="ARBA" id="ARBA00022490"/>
    </source>
</evidence>
<keyword evidence="4" id="KW-0963">Cytoplasm</keyword>
<dbReference type="Proteomes" id="UP000053097">
    <property type="component" value="Unassembled WGS sequence"/>
</dbReference>
<dbReference type="GO" id="GO:0005856">
    <property type="term" value="C:cytoskeleton"/>
    <property type="evidence" value="ECO:0007669"/>
    <property type="project" value="UniProtKB-SubCell"/>
</dbReference>
<comment type="similarity">
    <text evidence="2">Belongs to the KIF-binding protein family.</text>
</comment>
<dbReference type="PANTHER" id="PTHR46321">
    <property type="entry name" value="KIF1-BINDING PROTEIN"/>
    <property type="match status" value="1"/>
</dbReference>
<evidence type="ECO:0000313" key="6">
    <source>
        <dbReference type="EMBL" id="EZA48311.1"/>
    </source>
</evidence>
<accession>A0A026VXW1</accession>
<evidence type="ECO:0000256" key="1">
    <source>
        <dbReference type="ARBA" id="ARBA00004245"/>
    </source>
</evidence>
<dbReference type="Pfam" id="PF12309">
    <property type="entry name" value="KBP_C"/>
    <property type="match status" value="1"/>
</dbReference>
<dbReference type="AlphaFoldDB" id="A0A026VXW1"/>
<evidence type="ECO:0000256" key="3">
    <source>
        <dbReference type="ARBA" id="ARBA00016840"/>
    </source>
</evidence>
<dbReference type="InterPro" id="IPR022083">
    <property type="entry name" value="KBP"/>
</dbReference>
<evidence type="ECO:0000256" key="5">
    <source>
        <dbReference type="ARBA" id="ARBA00023212"/>
    </source>
</evidence>
<comment type="subcellular location">
    <subcellularLocation>
        <location evidence="1">Cytoplasm</location>
        <location evidence="1">Cytoskeleton</location>
    </subcellularLocation>
</comment>
<protein>
    <recommendedName>
        <fullName evidence="3">KIF-binding protein</fullName>
    </recommendedName>
</protein>
<evidence type="ECO:0000313" key="7">
    <source>
        <dbReference type="Proteomes" id="UP000053097"/>
    </source>
</evidence>
<name>A0A026VXW1_OOCBI</name>
<dbReference type="EMBL" id="KK107648">
    <property type="protein sequence ID" value="EZA48311.1"/>
    <property type="molecule type" value="Genomic_DNA"/>
</dbReference>
<evidence type="ECO:0000256" key="2">
    <source>
        <dbReference type="ARBA" id="ARBA00010305"/>
    </source>
</evidence>